<keyword evidence="10" id="KW-1015">Disulfide bond</keyword>
<dbReference type="SUPFAM" id="SSF52833">
    <property type="entry name" value="Thioredoxin-like"/>
    <property type="match status" value="1"/>
</dbReference>
<comment type="subcellular location">
    <subcellularLocation>
        <location evidence="1 8">Mitochondrion inner membrane</location>
    </subcellularLocation>
</comment>
<keyword evidence="8" id="KW-0143">Chaperone</keyword>
<feature type="binding site" evidence="9">
    <location>
        <position position="147"/>
    </location>
    <ligand>
        <name>Cu cation</name>
        <dbReference type="ChEBI" id="CHEBI:23378"/>
    </ligand>
</feature>
<dbReference type="KEGG" id="cvn:111136505"/>
<keyword evidence="4 8" id="KW-0999">Mitochondrion inner membrane</keyword>
<comment type="subunit">
    <text evidence="8">Homodimer.</text>
</comment>
<dbReference type="PROSITE" id="PS51352">
    <property type="entry name" value="THIOREDOXIN_2"/>
    <property type="match status" value="1"/>
</dbReference>
<feature type="binding site" evidence="9">
    <location>
        <position position="238"/>
    </location>
    <ligand>
        <name>Cu cation</name>
        <dbReference type="ChEBI" id="CHEBI:23378"/>
    </ligand>
</feature>
<dbReference type="InterPro" id="IPR003782">
    <property type="entry name" value="SCO1/SenC"/>
</dbReference>
<dbReference type="InterPro" id="IPR036249">
    <property type="entry name" value="Thioredoxin-like_sf"/>
</dbReference>
<evidence type="ECO:0000256" key="3">
    <source>
        <dbReference type="ARBA" id="ARBA00022723"/>
    </source>
</evidence>
<keyword evidence="6 8" id="KW-0496">Mitochondrion</keyword>
<comment type="similarity">
    <text evidence="2 8">Belongs to the SCO1/2 family.</text>
</comment>
<accession>A0A8B8ET27</accession>
<comment type="function">
    <text evidence="8">Copper metallochaperone essential for the synthesis and maturation of cytochrome c oxidase subunit II (MT-CO2/COX2) by facilitating the incorporation of copper into the Cu(A) site of MT-CO2/COX2.</text>
</comment>
<feature type="binding site" evidence="9">
    <location>
        <position position="151"/>
    </location>
    <ligand>
        <name>Cu cation</name>
        <dbReference type="ChEBI" id="CHEBI:23378"/>
    </ligand>
</feature>
<evidence type="ECO:0000256" key="4">
    <source>
        <dbReference type="ARBA" id="ARBA00022792"/>
    </source>
</evidence>
<keyword evidence="12" id="KW-1185">Reference proteome</keyword>
<evidence type="ECO:0000259" key="11">
    <source>
        <dbReference type="PROSITE" id="PS51352"/>
    </source>
</evidence>
<dbReference type="InterPro" id="IPR017276">
    <property type="entry name" value="Synth_of_cyt-c-oxidase_Sco1/2"/>
</dbReference>
<evidence type="ECO:0000313" key="13">
    <source>
        <dbReference type="RefSeq" id="XP_022343106.1"/>
    </source>
</evidence>
<organism evidence="12 13">
    <name type="scientific">Crassostrea virginica</name>
    <name type="common">Eastern oyster</name>
    <dbReference type="NCBI Taxonomy" id="6565"/>
    <lineage>
        <taxon>Eukaryota</taxon>
        <taxon>Metazoa</taxon>
        <taxon>Spiralia</taxon>
        <taxon>Lophotrochozoa</taxon>
        <taxon>Mollusca</taxon>
        <taxon>Bivalvia</taxon>
        <taxon>Autobranchia</taxon>
        <taxon>Pteriomorphia</taxon>
        <taxon>Ostreida</taxon>
        <taxon>Ostreoidea</taxon>
        <taxon>Ostreidae</taxon>
        <taxon>Crassostrea</taxon>
    </lineage>
</organism>
<dbReference type="AlphaFoldDB" id="A0A8B8ET27"/>
<dbReference type="Pfam" id="PF02630">
    <property type="entry name" value="SCO1-SenC"/>
    <property type="match status" value="1"/>
</dbReference>
<evidence type="ECO:0000256" key="2">
    <source>
        <dbReference type="ARBA" id="ARBA00010996"/>
    </source>
</evidence>
<dbReference type="PIRSF" id="PIRSF037736">
    <property type="entry name" value="SCO1"/>
    <property type="match status" value="1"/>
</dbReference>
<dbReference type="PANTHER" id="PTHR12151:SF5">
    <property type="entry name" value="AT19154P"/>
    <property type="match status" value="1"/>
</dbReference>
<evidence type="ECO:0000256" key="7">
    <source>
        <dbReference type="ARBA" id="ARBA00023136"/>
    </source>
</evidence>
<keyword evidence="5 8" id="KW-0186">Copper</keyword>
<dbReference type="GeneID" id="111136505"/>
<evidence type="ECO:0000313" key="12">
    <source>
        <dbReference type="Proteomes" id="UP000694844"/>
    </source>
</evidence>
<proteinExistence type="inferred from homology"/>
<dbReference type="GO" id="GO:0033617">
    <property type="term" value="P:mitochondrial respiratory chain complex IV assembly"/>
    <property type="evidence" value="ECO:0007669"/>
    <property type="project" value="TreeGrafter"/>
</dbReference>
<dbReference type="GO" id="GO:0005507">
    <property type="term" value="F:copper ion binding"/>
    <property type="evidence" value="ECO:0007669"/>
    <property type="project" value="InterPro"/>
</dbReference>
<evidence type="ECO:0000256" key="5">
    <source>
        <dbReference type="ARBA" id="ARBA00023008"/>
    </source>
</evidence>
<evidence type="ECO:0000256" key="6">
    <source>
        <dbReference type="ARBA" id="ARBA00023128"/>
    </source>
</evidence>
<evidence type="ECO:0000256" key="1">
    <source>
        <dbReference type="ARBA" id="ARBA00004273"/>
    </source>
</evidence>
<feature type="domain" description="Thioredoxin" evidence="11">
    <location>
        <begin position="107"/>
        <end position="273"/>
    </location>
</feature>
<evidence type="ECO:0000256" key="8">
    <source>
        <dbReference type="PIRNR" id="PIRNR037736"/>
    </source>
</evidence>
<dbReference type="GO" id="GO:0005743">
    <property type="term" value="C:mitochondrial inner membrane"/>
    <property type="evidence" value="ECO:0007669"/>
    <property type="project" value="UniProtKB-SubCell"/>
</dbReference>
<dbReference type="CDD" id="cd02968">
    <property type="entry name" value="SCO"/>
    <property type="match status" value="1"/>
</dbReference>
<dbReference type="FunFam" id="3.40.30.10:FF:000013">
    <property type="entry name" value="Blast:Protein SCO1 homolog, mitochondrial"/>
    <property type="match status" value="1"/>
</dbReference>
<evidence type="ECO:0000256" key="9">
    <source>
        <dbReference type="PIRSR" id="PIRSR037736-1"/>
    </source>
</evidence>
<reference evidence="13" key="1">
    <citation type="submission" date="2025-08" db="UniProtKB">
        <authorList>
            <consortium name="RefSeq"/>
        </authorList>
    </citation>
    <scope>IDENTIFICATION</scope>
    <source>
        <tissue evidence="13">Whole sample</tissue>
    </source>
</reference>
<dbReference type="InterPro" id="IPR013766">
    <property type="entry name" value="Thioredoxin_domain"/>
</dbReference>
<dbReference type="GO" id="GO:0016531">
    <property type="term" value="F:copper chaperone activity"/>
    <property type="evidence" value="ECO:0007669"/>
    <property type="project" value="InterPro"/>
</dbReference>
<dbReference type="GO" id="GO:0006878">
    <property type="term" value="P:intracellular copper ion homeostasis"/>
    <property type="evidence" value="ECO:0007669"/>
    <property type="project" value="UniProtKB-UniRule"/>
</dbReference>
<name>A0A8B8ET27_CRAVI</name>
<sequence>MLPIPRSSAFRSFCRIKEFSQFSTSSGLQTYFHNKAFRSEFQARQRIFRNFLRGQRRFQSSKKDHSEKTPISWRISIICAALGGLYALHLYNTMKNQELREAREKRKKLGTAAIGGSYELVDFDGKTRTDKDFLGQWVLLYFGFTHCPDICPDEIEKLVKVVDKIDSDKELPNIQPVFITVDPARDTPKAMKQYCEEFSPKIIGLTGPKEKIDEACKNYRVYYSKGPEDEDGDYIVDHTIIAYLMNPKGEFVEYFGKNKTYDTLVYEIKEYMRKYAVFED</sequence>
<dbReference type="Gene3D" id="3.40.30.10">
    <property type="entry name" value="Glutaredoxin"/>
    <property type="match status" value="1"/>
</dbReference>
<protein>
    <submittedName>
        <fullName evidence="13">Protein SCO1 homolog, mitochondrial-like</fullName>
    </submittedName>
</protein>
<keyword evidence="3 8" id="KW-0479">Metal-binding</keyword>
<gene>
    <name evidence="13" type="primary">LOC111136505</name>
</gene>
<evidence type="ECO:0000256" key="10">
    <source>
        <dbReference type="PIRSR" id="PIRSR603782-2"/>
    </source>
</evidence>
<dbReference type="OrthoDB" id="270009at2759"/>
<dbReference type="RefSeq" id="XP_022343106.1">
    <property type="nucleotide sequence ID" value="XM_022487398.1"/>
</dbReference>
<dbReference type="Proteomes" id="UP000694844">
    <property type="component" value="Chromosome 5"/>
</dbReference>
<dbReference type="PANTHER" id="PTHR12151">
    <property type="entry name" value="ELECTRON TRANSPORT PROTIN SCO1/SENC FAMILY MEMBER"/>
    <property type="match status" value="1"/>
</dbReference>
<feature type="disulfide bond" description="Redox-active" evidence="10">
    <location>
        <begin position="147"/>
        <end position="151"/>
    </location>
</feature>
<keyword evidence="7" id="KW-0472">Membrane</keyword>